<evidence type="ECO:0000313" key="2">
    <source>
        <dbReference type="EMBL" id="PWR70832.1"/>
    </source>
</evidence>
<feature type="transmembrane region" description="Helical" evidence="1">
    <location>
        <begin position="20"/>
        <end position="39"/>
    </location>
</feature>
<dbReference type="EMBL" id="QGMZ01000039">
    <property type="protein sequence ID" value="PWR70832.1"/>
    <property type="molecule type" value="Genomic_DNA"/>
</dbReference>
<dbReference type="Proteomes" id="UP000245934">
    <property type="component" value="Unassembled WGS sequence"/>
</dbReference>
<comment type="caution">
    <text evidence="2">The sequence shown here is derived from an EMBL/GenBank/DDBJ whole genome shotgun (WGS) entry which is preliminary data.</text>
</comment>
<proteinExistence type="predicted"/>
<dbReference type="AlphaFoldDB" id="A0A2V2MRT1"/>
<sequence length="103" mass="11793">MFRHHDPPGDVNVSEVFGGWALLRGVLVPGITRFILIFIKGPFPPVDGMLFLISPILWGFRFVIPDNPQHSRNSRQVSTHLQHLIHYLDLEKTQGILKNSERL</sequence>
<gene>
    <name evidence="2" type="ORF">DLD82_15205</name>
</gene>
<keyword evidence="1" id="KW-0472">Membrane</keyword>
<evidence type="ECO:0000313" key="3">
    <source>
        <dbReference type="Proteomes" id="UP000245934"/>
    </source>
</evidence>
<organism evidence="2 3">
    <name type="scientific">Methanospirillum stamsii</name>
    <dbReference type="NCBI Taxonomy" id="1277351"/>
    <lineage>
        <taxon>Archaea</taxon>
        <taxon>Methanobacteriati</taxon>
        <taxon>Methanobacteriota</taxon>
        <taxon>Stenosarchaea group</taxon>
        <taxon>Methanomicrobia</taxon>
        <taxon>Methanomicrobiales</taxon>
        <taxon>Methanospirillaceae</taxon>
        <taxon>Methanospirillum</taxon>
    </lineage>
</organism>
<feature type="transmembrane region" description="Helical" evidence="1">
    <location>
        <begin position="46"/>
        <end position="64"/>
    </location>
</feature>
<keyword evidence="3" id="KW-1185">Reference proteome</keyword>
<accession>A0A2V2MRT1</accession>
<protein>
    <submittedName>
        <fullName evidence="2">Uncharacterized protein</fullName>
    </submittedName>
</protein>
<keyword evidence="1" id="KW-0812">Transmembrane</keyword>
<evidence type="ECO:0000256" key="1">
    <source>
        <dbReference type="SAM" id="Phobius"/>
    </source>
</evidence>
<keyword evidence="1" id="KW-1133">Transmembrane helix</keyword>
<name>A0A2V2MRT1_9EURY</name>
<reference evidence="2 3" key="1">
    <citation type="submission" date="2018-05" db="EMBL/GenBank/DDBJ databases">
        <title>Draft genome of Methanospirillum stamsii Pt1.</title>
        <authorList>
            <person name="Dueholm M.S."/>
            <person name="Nielsen P.H."/>
            <person name="Bakmann L.F."/>
            <person name="Otzen D.E."/>
        </authorList>
    </citation>
    <scope>NUCLEOTIDE SEQUENCE [LARGE SCALE GENOMIC DNA]</scope>
    <source>
        <strain evidence="2 3">Pt1</strain>
    </source>
</reference>